<feature type="compositionally biased region" description="Basic and acidic residues" evidence="1">
    <location>
        <begin position="153"/>
        <end position="169"/>
    </location>
</feature>
<comment type="caution">
    <text evidence="2">The sequence shown here is derived from an EMBL/GenBank/DDBJ whole genome shotgun (WGS) entry which is preliminary data.</text>
</comment>
<accession>A0A9D4W3G2</accession>
<dbReference type="AlphaFoldDB" id="A0A9D4W3G2"/>
<dbReference type="Gramene" id="PSAT_LOCUS25269_t1">
    <property type="protein sequence ID" value="CAL5206415.1"/>
    <property type="gene ID" value="PSAT_LOCUS25269"/>
</dbReference>
<keyword evidence="3" id="KW-1185">Reference proteome</keyword>
<dbReference type="GO" id="GO:0000492">
    <property type="term" value="P:box C/D snoRNP assembly"/>
    <property type="evidence" value="ECO:0007669"/>
    <property type="project" value="InterPro"/>
</dbReference>
<sequence length="205" mass="22178">MADRSKDLLQFEHKKSSLSSLETALLVCDNNSNKKESNTRIPTHGTPLTAPLPPSQLLGKVKDFLGVMSEANKKLENDAKDHPEKYDIEELAGNESEVIEMDLMLGVADLHTPEAVAAAESAISSCQPVISLPGDGSEIDSEEESSDDDDDGKTDRNLDGFDCGNDGKKSSSSLDQKPVSVKDDIPDKQNGNRRSKKRPAIVELS</sequence>
<reference evidence="2 3" key="1">
    <citation type="journal article" date="2022" name="Nat. Genet.">
        <title>Improved pea reference genome and pan-genome highlight genomic features and evolutionary characteristics.</title>
        <authorList>
            <person name="Yang T."/>
            <person name="Liu R."/>
            <person name="Luo Y."/>
            <person name="Hu S."/>
            <person name="Wang D."/>
            <person name="Wang C."/>
            <person name="Pandey M.K."/>
            <person name="Ge S."/>
            <person name="Xu Q."/>
            <person name="Li N."/>
            <person name="Li G."/>
            <person name="Huang Y."/>
            <person name="Saxena R.K."/>
            <person name="Ji Y."/>
            <person name="Li M."/>
            <person name="Yan X."/>
            <person name="He Y."/>
            <person name="Liu Y."/>
            <person name="Wang X."/>
            <person name="Xiang C."/>
            <person name="Varshney R.K."/>
            <person name="Ding H."/>
            <person name="Gao S."/>
            <person name="Zong X."/>
        </authorList>
    </citation>
    <scope>NUCLEOTIDE SEQUENCE [LARGE SCALE GENOMIC DNA]</scope>
    <source>
        <strain evidence="2 3">cv. Zhongwan 6</strain>
    </source>
</reference>
<dbReference type="OrthoDB" id="1112980at2759"/>
<dbReference type="Gramene" id="Psat06G0089100-T1">
    <property type="protein sequence ID" value="KAI5393964.1"/>
    <property type="gene ID" value="KIW84_060891"/>
</dbReference>
<dbReference type="GO" id="GO:0062064">
    <property type="term" value="F:box C/D methylation guide snoRNP complex binding"/>
    <property type="evidence" value="ECO:0007669"/>
    <property type="project" value="TreeGrafter"/>
</dbReference>
<dbReference type="Gramene" id="Psat6g007560.1">
    <property type="protein sequence ID" value="Psat6g007560.1.cds"/>
    <property type="gene ID" value="Psat6g007560"/>
</dbReference>
<dbReference type="Proteomes" id="UP001058974">
    <property type="component" value="Chromosome 6"/>
</dbReference>
<dbReference type="PANTHER" id="PTHR28674">
    <property type="entry name" value="SIMILAR TO DNA SEGMENT, CHR 10, WAYNE STATE UNIVERSITY 102,-EXPRESSED"/>
    <property type="match status" value="1"/>
</dbReference>
<evidence type="ECO:0000256" key="1">
    <source>
        <dbReference type="SAM" id="MobiDB-lite"/>
    </source>
</evidence>
<protein>
    <submittedName>
        <fullName evidence="2">Uncharacterized protein</fullName>
    </submittedName>
</protein>
<dbReference type="Pfam" id="PF15370">
    <property type="entry name" value="NOPCHAP1"/>
    <property type="match status" value="1"/>
</dbReference>
<evidence type="ECO:0000313" key="2">
    <source>
        <dbReference type="EMBL" id="KAI5393964.1"/>
    </source>
</evidence>
<organism evidence="2 3">
    <name type="scientific">Pisum sativum</name>
    <name type="common">Garden pea</name>
    <name type="synonym">Lathyrus oleraceus</name>
    <dbReference type="NCBI Taxonomy" id="3888"/>
    <lineage>
        <taxon>Eukaryota</taxon>
        <taxon>Viridiplantae</taxon>
        <taxon>Streptophyta</taxon>
        <taxon>Embryophyta</taxon>
        <taxon>Tracheophyta</taxon>
        <taxon>Spermatophyta</taxon>
        <taxon>Magnoliopsida</taxon>
        <taxon>eudicotyledons</taxon>
        <taxon>Gunneridae</taxon>
        <taxon>Pentapetalae</taxon>
        <taxon>rosids</taxon>
        <taxon>fabids</taxon>
        <taxon>Fabales</taxon>
        <taxon>Fabaceae</taxon>
        <taxon>Papilionoideae</taxon>
        <taxon>50 kb inversion clade</taxon>
        <taxon>NPAAA clade</taxon>
        <taxon>Hologalegina</taxon>
        <taxon>IRL clade</taxon>
        <taxon>Fabeae</taxon>
        <taxon>Lathyrus</taxon>
    </lineage>
</organism>
<dbReference type="EMBL" id="JAMSHJ010000006">
    <property type="protein sequence ID" value="KAI5393964.1"/>
    <property type="molecule type" value="Genomic_DNA"/>
</dbReference>
<dbReference type="InterPro" id="IPR027921">
    <property type="entry name" value="NOPCHAP1"/>
</dbReference>
<name>A0A9D4W3G2_PEA</name>
<gene>
    <name evidence="2" type="ORF">KIW84_060891</name>
</gene>
<feature type="region of interest" description="Disordered" evidence="1">
    <location>
        <begin position="127"/>
        <end position="205"/>
    </location>
</feature>
<dbReference type="PANTHER" id="PTHR28674:SF1">
    <property type="entry name" value="NOP PROTEIN CHAPERONE 1"/>
    <property type="match status" value="1"/>
</dbReference>
<feature type="region of interest" description="Disordered" evidence="1">
    <location>
        <begin position="32"/>
        <end position="55"/>
    </location>
</feature>
<proteinExistence type="predicted"/>
<feature type="compositionally biased region" description="Acidic residues" evidence="1">
    <location>
        <begin position="137"/>
        <end position="152"/>
    </location>
</feature>
<evidence type="ECO:0000313" key="3">
    <source>
        <dbReference type="Proteomes" id="UP001058974"/>
    </source>
</evidence>